<comment type="caution">
    <text evidence="1">The sequence shown here is derived from an EMBL/GenBank/DDBJ whole genome shotgun (WGS) entry which is preliminary data.</text>
</comment>
<dbReference type="InterPro" id="IPR005502">
    <property type="entry name" value="Ribosyl_crysJ1"/>
</dbReference>
<dbReference type="SUPFAM" id="SSF101478">
    <property type="entry name" value="ADP-ribosylglycohydrolase"/>
    <property type="match status" value="1"/>
</dbReference>
<name>A0A0V0QG27_PSEPJ</name>
<dbReference type="AlphaFoldDB" id="A0A0V0QG27"/>
<sequence length="258" mass="30150">MALQDKNQLLKGSKRITKFLINYSNSIENQNGNLQENMNKSNQLNNSIFYKNQSFILEVNTQKYSQKKLATFTYNDSENNPLVFIVFWVILVQISGSESEKIERQNQLVEQKLKIIMQESLDFVENQIKNNQIYDIIQNSMTEEFDSQDQDLNDTELLFSLIYYCLYNQTNFESAILIALNEGRNFSLNCAIFSSLLGGLYGPLSIPDHLMEIINKAQYQQNKVIVKSIKFRQRVINQIKQIILEQNMEKVIFSDTFF</sequence>
<dbReference type="InParanoid" id="A0A0V0QG27"/>
<dbReference type="Pfam" id="PF03747">
    <property type="entry name" value="ADP_ribosyl_GH"/>
    <property type="match status" value="1"/>
</dbReference>
<accession>A0A0V0QG27</accession>
<gene>
    <name evidence="1" type="ORF">PPERSA_08233</name>
</gene>
<dbReference type="InterPro" id="IPR036705">
    <property type="entry name" value="Ribosyl_crysJ1_sf"/>
</dbReference>
<reference evidence="1 2" key="1">
    <citation type="journal article" date="2015" name="Sci. Rep.">
        <title>Genome of the facultative scuticociliatosis pathogen Pseudocohnilembus persalinus provides insight into its virulence through horizontal gene transfer.</title>
        <authorList>
            <person name="Xiong J."/>
            <person name="Wang G."/>
            <person name="Cheng J."/>
            <person name="Tian M."/>
            <person name="Pan X."/>
            <person name="Warren A."/>
            <person name="Jiang C."/>
            <person name="Yuan D."/>
            <person name="Miao W."/>
        </authorList>
    </citation>
    <scope>NUCLEOTIDE SEQUENCE [LARGE SCALE GENOMIC DNA]</scope>
    <source>
        <strain evidence="1">36N120E</strain>
    </source>
</reference>
<dbReference type="Gene3D" id="1.10.4080.10">
    <property type="entry name" value="ADP-ribosylation/Crystallin J1"/>
    <property type="match status" value="1"/>
</dbReference>
<keyword evidence="2" id="KW-1185">Reference proteome</keyword>
<protein>
    <submittedName>
        <fullName evidence="1">ADP-ribosylation/Crystallin J1</fullName>
    </submittedName>
</protein>
<dbReference type="Proteomes" id="UP000054937">
    <property type="component" value="Unassembled WGS sequence"/>
</dbReference>
<dbReference type="EMBL" id="LDAU01000176">
    <property type="protein sequence ID" value="KRX01132.1"/>
    <property type="molecule type" value="Genomic_DNA"/>
</dbReference>
<proteinExistence type="predicted"/>
<organism evidence="1 2">
    <name type="scientific">Pseudocohnilembus persalinus</name>
    <name type="common">Ciliate</name>
    <dbReference type="NCBI Taxonomy" id="266149"/>
    <lineage>
        <taxon>Eukaryota</taxon>
        <taxon>Sar</taxon>
        <taxon>Alveolata</taxon>
        <taxon>Ciliophora</taxon>
        <taxon>Intramacronucleata</taxon>
        <taxon>Oligohymenophorea</taxon>
        <taxon>Scuticociliatia</taxon>
        <taxon>Philasterida</taxon>
        <taxon>Pseudocohnilembidae</taxon>
        <taxon>Pseudocohnilembus</taxon>
    </lineage>
</organism>
<evidence type="ECO:0000313" key="2">
    <source>
        <dbReference type="Proteomes" id="UP000054937"/>
    </source>
</evidence>
<evidence type="ECO:0000313" key="1">
    <source>
        <dbReference type="EMBL" id="KRX01132.1"/>
    </source>
</evidence>